<dbReference type="CDD" id="cd10917">
    <property type="entry name" value="CE4_NodB_like_6s_7s"/>
    <property type="match status" value="1"/>
</dbReference>
<dbReference type="InterPro" id="IPR002509">
    <property type="entry name" value="NODB_dom"/>
</dbReference>
<accession>A0A4S3M1T5</accession>
<dbReference type="EMBL" id="SSMC01000001">
    <property type="protein sequence ID" value="THD69016.1"/>
    <property type="molecule type" value="Genomic_DNA"/>
</dbReference>
<protein>
    <submittedName>
        <fullName evidence="4">Polysaccharide deacetylase family protein</fullName>
    </submittedName>
</protein>
<dbReference type="AlphaFoldDB" id="A0A4S3M1T5"/>
<dbReference type="GO" id="GO:0016020">
    <property type="term" value="C:membrane"/>
    <property type="evidence" value="ECO:0007669"/>
    <property type="project" value="TreeGrafter"/>
</dbReference>
<keyword evidence="1" id="KW-0479">Metal-binding</keyword>
<dbReference type="InterPro" id="IPR050248">
    <property type="entry name" value="Polysacc_deacetylase_ArnD"/>
</dbReference>
<name>A0A4S3M1T5_9FLAO</name>
<dbReference type="PANTHER" id="PTHR10587">
    <property type="entry name" value="GLYCOSYL TRANSFERASE-RELATED"/>
    <property type="match status" value="1"/>
</dbReference>
<dbReference type="Gene3D" id="3.20.20.370">
    <property type="entry name" value="Glycoside hydrolase/deacetylase"/>
    <property type="match status" value="1"/>
</dbReference>
<dbReference type="GO" id="GO:0046872">
    <property type="term" value="F:metal ion binding"/>
    <property type="evidence" value="ECO:0007669"/>
    <property type="project" value="UniProtKB-KW"/>
</dbReference>
<dbReference type="PROSITE" id="PS51677">
    <property type="entry name" value="NODB"/>
    <property type="match status" value="1"/>
</dbReference>
<dbReference type="GO" id="GO:0016810">
    <property type="term" value="F:hydrolase activity, acting on carbon-nitrogen (but not peptide) bonds"/>
    <property type="evidence" value="ECO:0007669"/>
    <property type="project" value="InterPro"/>
</dbReference>
<evidence type="ECO:0000256" key="1">
    <source>
        <dbReference type="ARBA" id="ARBA00022723"/>
    </source>
</evidence>
<dbReference type="SUPFAM" id="SSF88713">
    <property type="entry name" value="Glycoside hydrolase/deacetylase"/>
    <property type="match status" value="1"/>
</dbReference>
<dbReference type="PANTHER" id="PTHR10587:SF133">
    <property type="entry name" value="CHITIN DEACETYLASE 1-RELATED"/>
    <property type="match status" value="1"/>
</dbReference>
<keyword evidence="2" id="KW-0378">Hydrolase</keyword>
<gene>
    <name evidence="4" type="ORF">E7Z59_01410</name>
</gene>
<dbReference type="RefSeq" id="WP_136334506.1">
    <property type="nucleotide sequence ID" value="NZ_QXMP01000004.1"/>
</dbReference>
<organism evidence="4 5">
    <name type="scientific">Robertkochia marina</name>
    <dbReference type="NCBI Taxonomy" id="1227945"/>
    <lineage>
        <taxon>Bacteria</taxon>
        <taxon>Pseudomonadati</taxon>
        <taxon>Bacteroidota</taxon>
        <taxon>Flavobacteriia</taxon>
        <taxon>Flavobacteriales</taxon>
        <taxon>Flavobacteriaceae</taxon>
        <taxon>Robertkochia</taxon>
    </lineage>
</organism>
<dbReference type="Proteomes" id="UP000305939">
    <property type="component" value="Unassembled WGS sequence"/>
</dbReference>
<reference evidence="4 5" key="1">
    <citation type="submission" date="2019-04" db="EMBL/GenBank/DDBJ databases">
        <title>Draft genome sequence of Robertkochia marina CC-AMO-30D.</title>
        <authorList>
            <person name="Hameed A."/>
            <person name="Lin S.-Y."/>
            <person name="Shahina M."/>
            <person name="Lai W.-A."/>
            <person name="Young C.-C."/>
        </authorList>
    </citation>
    <scope>NUCLEOTIDE SEQUENCE [LARGE SCALE GENOMIC DNA]</scope>
    <source>
        <strain evidence="4 5">CC-AMO-30D</strain>
    </source>
</reference>
<sequence>MKPYLFKTPGIVKWFAPQLLWRGDTDSNKVYLTFDDGPTPEITTYVLNVLEQYRARATFFCIGKNIEMHPDIFKEVLQRGHSIGNHTYDHLNASEHKAATYLNSIQKTTAIIRQFEEASGFFENPLFRPPYGRINRRISKAVRTENYRIVMWSLLSADFDRKLDRELSIRKLKKHTRPGSIVVFHDSVKAFENLKNILPEYLDYLKKEGMEMCSL</sequence>
<evidence type="ECO:0000313" key="5">
    <source>
        <dbReference type="Proteomes" id="UP000305939"/>
    </source>
</evidence>
<dbReference type="Pfam" id="PF01522">
    <property type="entry name" value="Polysacc_deac_1"/>
    <property type="match status" value="1"/>
</dbReference>
<evidence type="ECO:0000259" key="3">
    <source>
        <dbReference type="PROSITE" id="PS51677"/>
    </source>
</evidence>
<dbReference type="OrthoDB" id="9812065at2"/>
<proteinExistence type="predicted"/>
<dbReference type="InterPro" id="IPR011330">
    <property type="entry name" value="Glyco_hydro/deAcase_b/a-brl"/>
</dbReference>
<keyword evidence="5" id="KW-1185">Reference proteome</keyword>
<evidence type="ECO:0000256" key="2">
    <source>
        <dbReference type="ARBA" id="ARBA00022801"/>
    </source>
</evidence>
<feature type="domain" description="NodB homology" evidence="3">
    <location>
        <begin position="28"/>
        <end position="213"/>
    </location>
</feature>
<dbReference type="GO" id="GO:0005975">
    <property type="term" value="P:carbohydrate metabolic process"/>
    <property type="evidence" value="ECO:0007669"/>
    <property type="project" value="InterPro"/>
</dbReference>
<evidence type="ECO:0000313" key="4">
    <source>
        <dbReference type="EMBL" id="THD69016.1"/>
    </source>
</evidence>
<comment type="caution">
    <text evidence="4">The sequence shown here is derived from an EMBL/GenBank/DDBJ whole genome shotgun (WGS) entry which is preliminary data.</text>
</comment>